<keyword evidence="9" id="KW-0812">Transmembrane</keyword>
<keyword evidence="6" id="KW-0418">Kinase</keyword>
<evidence type="ECO:0000256" key="5">
    <source>
        <dbReference type="ARBA" id="ARBA00022741"/>
    </source>
</evidence>
<reference evidence="12" key="1">
    <citation type="journal article" date="2019" name="Int. J. Syst. Evol. Microbiol.">
        <title>The Global Catalogue of Microorganisms (GCM) 10K type strain sequencing project: providing services to taxonomists for standard genome sequencing and annotation.</title>
        <authorList>
            <consortium name="The Broad Institute Genomics Platform"/>
            <consortium name="The Broad Institute Genome Sequencing Center for Infectious Disease"/>
            <person name="Wu L."/>
            <person name="Ma J."/>
        </authorList>
    </citation>
    <scope>NUCLEOTIDE SEQUENCE [LARGE SCALE GENOMIC DNA]</scope>
    <source>
        <strain evidence="12">JCM 6242</strain>
    </source>
</reference>
<protein>
    <recommendedName>
        <fullName evidence="2">histidine kinase</fullName>
        <ecNumber evidence="2">2.7.13.3</ecNumber>
    </recommendedName>
</protein>
<evidence type="ECO:0000256" key="9">
    <source>
        <dbReference type="SAM" id="Phobius"/>
    </source>
</evidence>
<keyword evidence="4" id="KW-0808">Transferase</keyword>
<accession>A0ABP6IB65</accession>
<dbReference type="PANTHER" id="PTHR24421">
    <property type="entry name" value="NITRATE/NITRITE SENSOR PROTEIN NARX-RELATED"/>
    <property type="match status" value="1"/>
</dbReference>
<feature type="transmembrane region" description="Helical" evidence="9">
    <location>
        <begin position="100"/>
        <end position="121"/>
    </location>
</feature>
<dbReference type="InterPro" id="IPR011712">
    <property type="entry name" value="Sig_transdc_His_kin_sub3_dim/P"/>
</dbReference>
<dbReference type="Pfam" id="PF07730">
    <property type="entry name" value="HisKA_3"/>
    <property type="match status" value="1"/>
</dbReference>
<organism evidence="11 12">
    <name type="scientific">Streptosporangium fragile</name>
    <dbReference type="NCBI Taxonomy" id="46186"/>
    <lineage>
        <taxon>Bacteria</taxon>
        <taxon>Bacillati</taxon>
        <taxon>Actinomycetota</taxon>
        <taxon>Actinomycetes</taxon>
        <taxon>Streptosporangiales</taxon>
        <taxon>Streptosporangiaceae</taxon>
        <taxon>Streptosporangium</taxon>
    </lineage>
</organism>
<proteinExistence type="predicted"/>
<comment type="caution">
    <text evidence="11">The sequence shown here is derived from an EMBL/GenBank/DDBJ whole genome shotgun (WGS) entry which is preliminary data.</text>
</comment>
<keyword evidence="7" id="KW-0067">ATP-binding</keyword>
<feature type="transmembrane region" description="Helical" evidence="9">
    <location>
        <begin position="133"/>
        <end position="153"/>
    </location>
</feature>
<evidence type="ECO:0000256" key="8">
    <source>
        <dbReference type="ARBA" id="ARBA00023012"/>
    </source>
</evidence>
<dbReference type="PANTHER" id="PTHR24421:SF10">
    <property type="entry name" value="NITRATE_NITRITE SENSOR PROTEIN NARQ"/>
    <property type="match status" value="1"/>
</dbReference>
<gene>
    <name evidence="11" type="ORF">GCM10010517_16570</name>
</gene>
<comment type="catalytic activity">
    <reaction evidence="1">
        <text>ATP + protein L-histidine = ADP + protein N-phospho-L-histidine.</text>
        <dbReference type="EC" id="2.7.13.3"/>
    </reaction>
</comment>
<keyword evidence="12" id="KW-1185">Reference proteome</keyword>
<keyword evidence="5" id="KW-0547">Nucleotide-binding</keyword>
<dbReference type="EC" id="2.7.13.3" evidence="2"/>
<dbReference type="InterPro" id="IPR050482">
    <property type="entry name" value="Sensor_HK_TwoCompSys"/>
</dbReference>
<dbReference type="InterPro" id="IPR003594">
    <property type="entry name" value="HATPase_dom"/>
</dbReference>
<evidence type="ECO:0000313" key="12">
    <source>
        <dbReference type="Proteomes" id="UP001500831"/>
    </source>
</evidence>
<name>A0ABP6IB65_9ACTN</name>
<feature type="transmembrane region" description="Helical" evidence="9">
    <location>
        <begin position="54"/>
        <end position="73"/>
    </location>
</feature>
<dbReference type="Gene3D" id="3.30.565.10">
    <property type="entry name" value="Histidine kinase-like ATPase, C-terminal domain"/>
    <property type="match status" value="1"/>
</dbReference>
<dbReference type="Pfam" id="PF02518">
    <property type="entry name" value="HATPase_c"/>
    <property type="match status" value="1"/>
</dbReference>
<keyword evidence="3" id="KW-0597">Phosphoprotein</keyword>
<feature type="domain" description="Histidine kinase/HSP90-like ATPase" evidence="10">
    <location>
        <begin position="270"/>
        <end position="367"/>
    </location>
</feature>
<evidence type="ECO:0000256" key="7">
    <source>
        <dbReference type="ARBA" id="ARBA00022840"/>
    </source>
</evidence>
<evidence type="ECO:0000313" key="11">
    <source>
        <dbReference type="EMBL" id="GAA2858171.1"/>
    </source>
</evidence>
<sequence length="384" mass="40437">MAAEAGLGAVFAGLLVFWAYRVADSWGGGYWRFGCVAGAIVCGLALVRRRGRVWAALAGLAVAVAANLVSRFADLPAEPGPAMALALSVLVGSAVRALPVLPACAVAAGGLVVIACGLLTARPSASALPPVTALNAGAWLAGVAIGLCSRLLAARRRAMAEDVRRHERLRLARELHDVVAHHVTGIVLQAQAAQILARKQPDRLGGSLSGIETAGSDALAATRRLVGLLREAAPPTPPHESLTDLVERFHGPEVRLRLPGGEDEPAWPPEVSSTVYRVVQESLTNISRHAPRARRVEVTVAREGDTVTVEVSDDALPTPARRHRRGGYGLLGMRERLEALGGTLRAGPRPEPGGWSVLATLPLPARPVTRRPARNVDDHPGERL</sequence>
<evidence type="ECO:0000259" key="10">
    <source>
        <dbReference type="SMART" id="SM00387"/>
    </source>
</evidence>
<dbReference type="EMBL" id="BAAAVI010000009">
    <property type="protein sequence ID" value="GAA2858171.1"/>
    <property type="molecule type" value="Genomic_DNA"/>
</dbReference>
<dbReference type="Gene3D" id="1.20.5.1930">
    <property type="match status" value="1"/>
</dbReference>
<dbReference type="SMART" id="SM00387">
    <property type="entry name" value="HATPase_c"/>
    <property type="match status" value="1"/>
</dbReference>
<evidence type="ECO:0000256" key="6">
    <source>
        <dbReference type="ARBA" id="ARBA00022777"/>
    </source>
</evidence>
<dbReference type="Proteomes" id="UP001500831">
    <property type="component" value="Unassembled WGS sequence"/>
</dbReference>
<feature type="transmembrane region" description="Helical" evidence="9">
    <location>
        <begin position="29"/>
        <end position="47"/>
    </location>
</feature>
<evidence type="ECO:0000256" key="2">
    <source>
        <dbReference type="ARBA" id="ARBA00012438"/>
    </source>
</evidence>
<keyword evidence="9" id="KW-1133">Transmembrane helix</keyword>
<dbReference type="CDD" id="cd16917">
    <property type="entry name" value="HATPase_UhpB-NarQ-NarX-like"/>
    <property type="match status" value="1"/>
</dbReference>
<evidence type="ECO:0000256" key="4">
    <source>
        <dbReference type="ARBA" id="ARBA00022679"/>
    </source>
</evidence>
<keyword evidence="9" id="KW-0472">Membrane</keyword>
<keyword evidence="8" id="KW-0902">Two-component regulatory system</keyword>
<dbReference type="InterPro" id="IPR036890">
    <property type="entry name" value="HATPase_C_sf"/>
</dbReference>
<dbReference type="SUPFAM" id="SSF55874">
    <property type="entry name" value="ATPase domain of HSP90 chaperone/DNA topoisomerase II/histidine kinase"/>
    <property type="match status" value="1"/>
</dbReference>
<evidence type="ECO:0000256" key="3">
    <source>
        <dbReference type="ARBA" id="ARBA00022553"/>
    </source>
</evidence>
<evidence type="ECO:0000256" key="1">
    <source>
        <dbReference type="ARBA" id="ARBA00000085"/>
    </source>
</evidence>